<gene>
    <name evidence="3" type="ORF">F7O44_22045</name>
</gene>
<dbReference type="InterPro" id="IPR011991">
    <property type="entry name" value="ArsR-like_HTH"/>
</dbReference>
<dbReference type="EMBL" id="WLZY01000008">
    <property type="protein sequence ID" value="NDL59758.1"/>
    <property type="molecule type" value="Genomic_DNA"/>
</dbReference>
<feature type="domain" description="HTH marR-type" evidence="2">
    <location>
        <begin position="46"/>
        <end position="181"/>
    </location>
</feature>
<evidence type="ECO:0000313" key="3">
    <source>
        <dbReference type="EMBL" id="NDL59758.1"/>
    </source>
</evidence>
<dbReference type="AlphaFoldDB" id="A0A7K3MBI7"/>
<dbReference type="PANTHER" id="PTHR33164:SF106">
    <property type="entry name" value="TRANSCRIPTIONAL REGULATORY PROTEIN"/>
    <property type="match status" value="1"/>
</dbReference>
<dbReference type="InterPro" id="IPR036390">
    <property type="entry name" value="WH_DNA-bd_sf"/>
</dbReference>
<dbReference type="Proteomes" id="UP000460435">
    <property type="component" value="Unassembled WGS sequence"/>
</dbReference>
<dbReference type="PANTHER" id="PTHR33164">
    <property type="entry name" value="TRANSCRIPTIONAL REGULATOR, MARR FAMILY"/>
    <property type="match status" value="1"/>
</dbReference>
<evidence type="ECO:0000313" key="4">
    <source>
        <dbReference type="Proteomes" id="UP000460435"/>
    </source>
</evidence>
<organism evidence="3 4">
    <name type="scientific">Phytoactinopolyspora mesophila</name>
    <dbReference type="NCBI Taxonomy" id="2650750"/>
    <lineage>
        <taxon>Bacteria</taxon>
        <taxon>Bacillati</taxon>
        <taxon>Actinomycetota</taxon>
        <taxon>Actinomycetes</taxon>
        <taxon>Jiangellales</taxon>
        <taxon>Jiangellaceae</taxon>
        <taxon>Phytoactinopolyspora</taxon>
    </lineage>
</organism>
<name>A0A7K3MBI7_9ACTN</name>
<sequence>MEHAPQDISGRACEGPAARADRGDLSGSIIHGVNNTRRETSGSNGRTRAEEAALRATRRLHAATEALFDAAAEQYGINRNDLRCLEILEREGPTRPSSLAETSGLSPAAITKILDRLERAGYITRTEGPDRRARTIATSDRHRRRRREIWEPVAEAATAALAGRDSEQIEALTELLDDLAEANGESARRLRGA</sequence>
<accession>A0A7K3MBI7</accession>
<protein>
    <submittedName>
        <fullName evidence="3">MarR family transcriptional regulator</fullName>
    </submittedName>
</protein>
<dbReference type="SUPFAM" id="SSF46785">
    <property type="entry name" value="Winged helix' DNA-binding domain"/>
    <property type="match status" value="1"/>
</dbReference>
<dbReference type="InterPro" id="IPR036388">
    <property type="entry name" value="WH-like_DNA-bd_sf"/>
</dbReference>
<dbReference type="PROSITE" id="PS50995">
    <property type="entry name" value="HTH_MARR_2"/>
    <property type="match status" value="1"/>
</dbReference>
<dbReference type="GO" id="GO:0006950">
    <property type="term" value="P:response to stress"/>
    <property type="evidence" value="ECO:0007669"/>
    <property type="project" value="TreeGrafter"/>
</dbReference>
<keyword evidence="4" id="KW-1185">Reference proteome</keyword>
<dbReference type="Pfam" id="PF01047">
    <property type="entry name" value="MarR"/>
    <property type="match status" value="1"/>
</dbReference>
<proteinExistence type="predicted"/>
<dbReference type="InterPro" id="IPR039422">
    <property type="entry name" value="MarR/SlyA-like"/>
</dbReference>
<comment type="caution">
    <text evidence="3">The sequence shown here is derived from an EMBL/GenBank/DDBJ whole genome shotgun (WGS) entry which is preliminary data.</text>
</comment>
<reference evidence="3 4" key="1">
    <citation type="submission" date="2019-11" db="EMBL/GenBank/DDBJ databases">
        <authorList>
            <person name="Li X.-J."/>
            <person name="Feng X.-M."/>
        </authorList>
    </citation>
    <scope>NUCLEOTIDE SEQUENCE [LARGE SCALE GENOMIC DNA]</scope>
    <source>
        <strain evidence="3 4">XMNu-373</strain>
    </source>
</reference>
<dbReference type="GO" id="GO:0003700">
    <property type="term" value="F:DNA-binding transcription factor activity"/>
    <property type="evidence" value="ECO:0007669"/>
    <property type="project" value="InterPro"/>
</dbReference>
<dbReference type="InterPro" id="IPR000835">
    <property type="entry name" value="HTH_MarR-typ"/>
</dbReference>
<evidence type="ECO:0000256" key="1">
    <source>
        <dbReference type="SAM" id="MobiDB-lite"/>
    </source>
</evidence>
<dbReference type="Gene3D" id="1.10.10.10">
    <property type="entry name" value="Winged helix-like DNA-binding domain superfamily/Winged helix DNA-binding domain"/>
    <property type="match status" value="1"/>
</dbReference>
<dbReference type="SMART" id="SM00347">
    <property type="entry name" value="HTH_MARR"/>
    <property type="match status" value="1"/>
</dbReference>
<feature type="region of interest" description="Disordered" evidence="1">
    <location>
        <begin position="1"/>
        <end position="51"/>
    </location>
</feature>
<dbReference type="PRINTS" id="PR00598">
    <property type="entry name" value="HTHMARR"/>
</dbReference>
<dbReference type="CDD" id="cd00090">
    <property type="entry name" value="HTH_ARSR"/>
    <property type="match status" value="1"/>
</dbReference>
<evidence type="ECO:0000259" key="2">
    <source>
        <dbReference type="PROSITE" id="PS50995"/>
    </source>
</evidence>